<dbReference type="Gene3D" id="3.40.50.2000">
    <property type="entry name" value="Glycogen Phosphorylase B"/>
    <property type="match status" value="1"/>
</dbReference>
<sequence>MNINFCRAVDSYVGPFFCRILLLLKRFGGFINPGQGTDLSKTSKKIILIKFWGMGTILLASPSVRGIKKKYPSAKITLLTLSENKELCSILNSFDKRLYLDISNPVKFILGYLQVLYSIRREHYDTVIDLEFITNFSAMTTLLITVFSETRQIIGFNSPVRWRNSVYFHNVSFDHSRHISMIFAK</sequence>
<proteinExistence type="predicted"/>
<dbReference type="EMBL" id="UINC01215521">
    <property type="protein sequence ID" value="SVE41239.1"/>
    <property type="molecule type" value="Genomic_DNA"/>
</dbReference>
<protein>
    <recommendedName>
        <fullName evidence="2">Glycosyltransferase family 9 protein</fullName>
    </recommendedName>
</protein>
<name>A0A383DA96_9ZZZZ</name>
<dbReference type="GO" id="GO:0009244">
    <property type="term" value="P:lipopolysaccharide core region biosynthetic process"/>
    <property type="evidence" value="ECO:0007669"/>
    <property type="project" value="TreeGrafter"/>
</dbReference>
<dbReference type="PANTHER" id="PTHR30160">
    <property type="entry name" value="TETRAACYLDISACCHARIDE 4'-KINASE-RELATED"/>
    <property type="match status" value="1"/>
</dbReference>
<dbReference type="GO" id="GO:0008713">
    <property type="term" value="F:ADP-heptose-lipopolysaccharide heptosyltransferase activity"/>
    <property type="evidence" value="ECO:0007669"/>
    <property type="project" value="TreeGrafter"/>
</dbReference>
<organism evidence="1">
    <name type="scientific">marine metagenome</name>
    <dbReference type="NCBI Taxonomy" id="408172"/>
    <lineage>
        <taxon>unclassified sequences</taxon>
        <taxon>metagenomes</taxon>
        <taxon>ecological metagenomes</taxon>
    </lineage>
</organism>
<accession>A0A383DA96</accession>
<dbReference type="GO" id="GO:0005829">
    <property type="term" value="C:cytosol"/>
    <property type="evidence" value="ECO:0007669"/>
    <property type="project" value="TreeGrafter"/>
</dbReference>
<feature type="non-terminal residue" evidence="1">
    <location>
        <position position="185"/>
    </location>
</feature>
<reference evidence="1" key="1">
    <citation type="submission" date="2018-05" db="EMBL/GenBank/DDBJ databases">
        <authorList>
            <person name="Lanie J.A."/>
            <person name="Ng W.-L."/>
            <person name="Kazmierczak K.M."/>
            <person name="Andrzejewski T.M."/>
            <person name="Davidsen T.M."/>
            <person name="Wayne K.J."/>
            <person name="Tettelin H."/>
            <person name="Glass J.I."/>
            <person name="Rusch D."/>
            <person name="Podicherti R."/>
            <person name="Tsui H.-C.T."/>
            <person name="Winkler M.E."/>
        </authorList>
    </citation>
    <scope>NUCLEOTIDE SEQUENCE</scope>
</reference>
<evidence type="ECO:0008006" key="2">
    <source>
        <dbReference type="Google" id="ProtNLM"/>
    </source>
</evidence>
<gene>
    <name evidence="1" type="ORF">METZ01_LOCUS494093</name>
</gene>
<dbReference type="AlphaFoldDB" id="A0A383DA96"/>
<dbReference type="SUPFAM" id="SSF53756">
    <property type="entry name" value="UDP-Glycosyltransferase/glycogen phosphorylase"/>
    <property type="match status" value="1"/>
</dbReference>
<evidence type="ECO:0000313" key="1">
    <source>
        <dbReference type="EMBL" id="SVE41239.1"/>
    </source>
</evidence>
<dbReference type="InterPro" id="IPR051199">
    <property type="entry name" value="LPS_LOS_Heptosyltrfase"/>
</dbReference>